<reference evidence="2" key="1">
    <citation type="journal article" date="2022" name="bioRxiv">
        <title>Sequencing and chromosome-scale assembly of the giantPleurodeles waltlgenome.</title>
        <authorList>
            <person name="Brown T."/>
            <person name="Elewa A."/>
            <person name="Iarovenko S."/>
            <person name="Subramanian E."/>
            <person name="Araus A.J."/>
            <person name="Petzold A."/>
            <person name="Susuki M."/>
            <person name="Suzuki K.-i.T."/>
            <person name="Hayashi T."/>
            <person name="Toyoda A."/>
            <person name="Oliveira C."/>
            <person name="Osipova E."/>
            <person name="Leigh N.D."/>
            <person name="Simon A."/>
            <person name="Yun M.H."/>
        </authorList>
    </citation>
    <scope>NUCLEOTIDE SEQUENCE</scope>
    <source>
        <strain evidence="2">20211129_DDA</strain>
        <tissue evidence="2">Liver</tissue>
    </source>
</reference>
<dbReference type="Proteomes" id="UP001066276">
    <property type="component" value="Chromosome 5"/>
</dbReference>
<feature type="region of interest" description="Disordered" evidence="1">
    <location>
        <begin position="89"/>
        <end position="113"/>
    </location>
</feature>
<evidence type="ECO:0000313" key="2">
    <source>
        <dbReference type="EMBL" id="KAJ1155563.1"/>
    </source>
</evidence>
<organism evidence="2 3">
    <name type="scientific">Pleurodeles waltl</name>
    <name type="common">Iberian ribbed newt</name>
    <dbReference type="NCBI Taxonomy" id="8319"/>
    <lineage>
        <taxon>Eukaryota</taxon>
        <taxon>Metazoa</taxon>
        <taxon>Chordata</taxon>
        <taxon>Craniata</taxon>
        <taxon>Vertebrata</taxon>
        <taxon>Euteleostomi</taxon>
        <taxon>Amphibia</taxon>
        <taxon>Batrachia</taxon>
        <taxon>Caudata</taxon>
        <taxon>Salamandroidea</taxon>
        <taxon>Salamandridae</taxon>
        <taxon>Pleurodelinae</taxon>
        <taxon>Pleurodeles</taxon>
    </lineage>
</organism>
<feature type="compositionally biased region" description="Polar residues" evidence="1">
    <location>
        <begin position="97"/>
        <end position="107"/>
    </location>
</feature>
<accession>A0AAV7RX85</accession>
<proteinExistence type="predicted"/>
<evidence type="ECO:0000313" key="3">
    <source>
        <dbReference type="Proteomes" id="UP001066276"/>
    </source>
</evidence>
<sequence>MRVRMKTSPRVGPSVPVRAQKRQRYATSFTSGVQHAMASLACLMRKDKSSETCGQWFAPLSKEAQKGVTGAVIHLEPCTSCFDVLQPAKKKKKKEQGLNTGTASGEANRTEDGLSSRTGVLSQAIKESILMTLGPLVTDNLNISLIAVILVLSG</sequence>
<name>A0AAV7RX85_PLEWA</name>
<evidence type="ECO:0000256" key="1">
    <source>
        <dbReference type="SAM" id="MobiDB-lite"/>
    </source>
</evidence>
<gene>
    <name evidence="2" type="ORF">NDU88_008292</name>
</gene>
<dbReference type="AlphaFoldDB" id="A0AAV7RX85"/>
<keyword evidence="3" id="KW-1185">Reference proteome</keyword>
<dbReference type="EMBL" id="JANPWB010000009">
    <property type="protein sequence ID" value="KAJ1155563.1"/>
    <property type="molecule type" value="Genomic_DNA"/>
</dbReference>
<protein>
    <submittedName>
        <fullName evidence="2">Uncharacterized protein</fullName>
    </submittedName>
</protein>
<comment type="caution">
    <text evidence="2">The sequence shown here is derived from an EMBL/GenBank/DDBJ whole genome shotgun (WGS) entry which is preliminary data.</text>
</comment>